<gene>
    <name evidence="1" type="ORF">AMORRO_LOCUS13672</name>
</gene>
<dbReference type="AlphaFoldDB" id="A0A9N9I9G0"/>
<name>A0A9N9I9G0_9GLOM</name>
<evidence type="ECO:0000313" key="1">
    <source>
        <dbReference type="EMBL" id="CAG8726144.1"/>
    </source>
</evidence>
<evidence type="ECO:0000313" key="2">
    <source>
        <dbReference type="Proteomes" id="UP000789342"/>
    </source>
</evidence>
<dbReference type="EMBL" id="CAJVPV010024321">
    <property type="protein sequence ID" value="CAG8726144.1"/>
    <property type="molecule type" value="Genomic_DNA"/>
</dbReference>
<comment type="caution">
    <text evidence="1">The sequence shown here is derived from an EMBL/GenBank/DDBJ whole genome shotgun (WGS) entry which is preliminary data.</text>
</comment>
<organism evidence="1 2">
    <name type="scientific">Acaulospora morrowiae</name>
    <dbReference type="NCBI Taxonomy" id="94023"/>
    <lineage>
        <taxon>Eukaryota</taxon>
        <taxon>Fungi</taxon>
        <taxon>Fungi incertae sedis</taxon>
        <taxon>Mucoromycota</taxon>
        <taxon>Glomeromycotina</taxon>
        <taxon>Glomeromycetes</taxon>
        <taxon>Diversisporales</taxon>
        <taxon>Acaulosporaceae</taxon>
        <taxon>Acaulospora</taxon>
    </lineage>
</organism>
<accession>A0A9N9I9G0</accession>
<reference evidence="1" key="1">
    <citation type="submission" date="2021-06" db="EMBL/GenBank/DDBJ databases">
        <authorList>
            <person name="Kallberg Y."/>
            <person name="Tangrot J."/>
            <person name="Rosling A."/>
        </authorList>
    </citation>
    <scope>NUCLEOTIDE SEQUENCE</scope>
    <source>
        <strain evidence="1">CL551</strain>
    </source>
</reference>
<proteinExistence type="predicted"/>
<keyword evidence="2" id="KW-1185">Reference proteome</keyword>
<dbReference type="Proteomes" id="UP000789342">
    <property type="component" value="Unassembled WGS sequence"/>
</dbReference>
<sequence>MRFPVSYNHDIFFGGHCEGKYGRRRPDFCLCLFEAIIGVIENFQLHLSLETNQKLRRGEIDDISKISIHFEKPTILDLAKEFEPLEKSARGILDRIV</sequence>
<protein>
    <submittedName>
        <fullName evidence="1">18053_t:CDS:1</fullName>
    </submittedName>
</protein>